<organism evidence="1 2">
    <name type="scientific">Candidatus Gottesmanbacteria bacterium CG11_big_fil_rev_8_21_14_0_20_37_11</name>
    <dbReference type="NCBI Taxonomy" id="1974575"/>
    <lineage>
        <taxon>Bacteria</taxon>
        <taxon>Candidatus Gottesmaniibacteriota</taxon>
    </lineage>
</organism>
<dbReference type="PANTHER" id="PTHR39201:SF1">
    <property type="entry name" value="FLAVODOXIN-LIKE DOMAIN-CONTAINING PROTEIN"/>
    <property type="match status" value="1"/>
</dbReference>
<gene>
    <name evidence="1" type="ORF">COV53_06065</name>
</gene>
<proteinExistence type="predicted"/>
<evidence type="ECO:0000313" key="1">
    <source>
        <dbReference type="EMBL" id="PIR07865.1"/>
    </source>
</evidence>
<dbReference type="PANTHER" id="PTHR39201">
    <property type="entry name" value="EXPORTED PROTEIN-RELATED"/>
    <property type="match status" value="1"/>
</dbReference>
<dbReference type="GO" id="GO:0009055">
    <property type="term" value="F:electron transfer activity"/>
    <property type="evidence" value="ECO:0007669"/>
    <property type="project" value="InterPro"/>
</dbReference>
<dbReference type="InterPro" id="IPR029039">
    <property type="entry name" value="Flavoprotein-like_sf"/>
</dbReference>
<sequence>MNNMLQKNYLVVYYSHTGNTERIANLISKYLDCDIEKIEDMKKRSGPMGYVLAGRDGLLKKLTNIGNIKNDPSSYKTIIIGTPVWVSVTPAVRTYLSLYGNKIKNAAFFCTMEGSGGKKAFQDMEVVYGKKPISTLEIKLNEIDKDQFEEKIKEFIRRIKTLKNLYYSK</sequence>
<dbReference type="Proteomes" id="UP000230707">
    <property type="component" value="Unassembled WGS sequence"/>
</dbReference>
<dbReference type="AlphaFoldDB" id="A0A2H0NI60"/>
<dbReference type="Gene3D" id="3.40.50.360">
    <property type="match status" value="1"/>
</dbReference>
<protein>
    <recommendedName>
        <fullName evidence="3">Flavodoxin-like domain-containing protein</fullName>
    </recommendedName>
</protein>
<accession>A0A2H0NI60</accession>
<evidence type="ECO:0000313" key="2">
    <source>
        <dbReference type="Proteomes" id="UP000230707"/>
    </source>
</evidence>
<dbReference type="GO" id="GO:0010181">
    <property type="term" value="F:FMN binding"/>
    <property type="evidence" value="ECO:0007669"/>
    <property type="project" value="InterPro"/>
</dbReference>
<dbReference type="InterPro" id="IPR001226">
    <property type="entry name" value="Flavodoxin_CS"/>
</dbReference>
<comment type="caution">
    <text evidence="1">The sequence shown here is derived from an EMBL/GenBank/DDBJ whole genome shotgun (WGS) entry which is preliminary data.</text>
</comment>
<evidence type="ECO:0008006" key="3">
    <source>
        <dbReference type="Google" id="ProtNLM"/>
    </source>
</evidence>
<dbReference type="PROSITE" id="PS00201">
    <property type="entry name" value="FLAVODOXIN"/>
    <property type="match status" value="1"/>
</dbReference>
<reference evidence="1 2" key="1">
    <citation type="submission" date="2017-09" db="EMBL/GenBank/DDBJ databases">
        <title>Depth-based differentiation of microbial function through sediment-hosted aquifers and enrichment of novel symbionts in the deep terrestrial subsurface.</title>
        <authorList>
            <person name="Probst A.J."/>
            <person name="Ladd B."/>
            <person name="Jarett J.K."/>
            <person name="Geller-Mcgrath D.E."/>
            <person name="Sieber C.M."/>
            <person name="Emerson J.B."/>
            <person name="Anantharaman K."/>
            <person name="Thomas B.C."/>
            <person name="Malmstrom R."/>
            <person name="Stieglmeier M."/>
            <person name="Klingl A."/>
            <person name="Woyke T."/>
            <person name="Ryan C.M."/>
            <person name="Banfield J.F."/>
        </authorList>
    </citation>
    <scope>NUCLEOTIDE SEQUENCE [LARGE SCALE GENOMIC DNA]</scope>
    <source>
        <strain evidence="1">CG11_big_fil_rev_8_21_14_0_20_37_11</strain>
    </source>
</reference>
<dbReference type="EMBL" id="PCWS01000135">
    <property type="protein sequence ID" value="PIR07865.1"/>
    <property type="molecule type" value="Genomic_DNA"/>
</dbReference>
<name>A0A2H0NI60_9BACT</name>
<dbReference type="SUPFAM" id="SSF52218">
    <property type="entry name" value="Flavoproteins"/>
    <property type="match status" value="1"/>
</dbReference>